<evidence type="ECO:0000256" key="1">
    <source>
        <dbReference type="SAM" id="MobiDB-lite"/>
    </source>
</evidence>
<dbReference type="EMBL" id="RAPO01000002">
    <property type="protein sequence ID" value="RKD95428.1"/>
    <property type="molecule type" value="Genomic_DNA"/>
</dbReference>
<sequence length="216" mass="24187">MQTCVQVFRMSDDRERNGQGQYADRIPATAALEAFDDREDLGRPLTADDVMDHLDCSRRTAHNKLNALVEDGTLETRKVGARGRVWWVPIEGDPDPDPDPNLEHQQTATRSETESPPPAVREAMAAVDLPGTGATLEARREALLASYEYLIENPSARKSDFLENVYPDHPAEFETDEGWWNAIQPALKELPGVDPPEERGHIWNFLGPDRFTPTLG</sequence>
<comment type="caution">
    <text evidence="2">The sequence shown here is derived from an EMBL/GenBank/DDBJ whole genome shotgun (WGS) entry which is preliminary data.</text>
</comment>
<gene>
    <name evidence="2" type="ORF">ATJ93_2282</name>
</gene>
<accession>A0A3R7HIU3</accession>
<proteinExistence type="predicted"/>
<dbReference type="InterPro" id="IPR036390">
    <property type="entry name" value="WH_DNA-bd_sf"/>
</dbReference>
<organism evidence="2 3">
    <name type="scientific">Halopiger aswanensis</name>
    <dbReference type="NCBI Taxonomy" id="148449"/>
    <lineage>
        <taxon>Archaea</taxon>
        <taxon>Methanobacteriati</taxon>
        <taxon>Methanobacteriota</taxon>
        <taxon>Stenosarchaea group</taxon>
        <taxon>Halobacteria</taxon>
        <taxon>Halobacteriales</taxon>
        <taxon>Natrialbaceae</taxon>
        <taxon>Halopiger</taxon>
    </lineage>
</organism>
<name>A0A3R7HIU3_9EURY</name>
<dbReference type="Gene3D" id="1.10.10.10">
    <property type="entry name" value="Winged helix-like DNA-binding domain superfamily/Winged helix DNA-binding domain"/>
    <property type="match status" value="1"/>
</dbReference>
<reference evidence="2 3" key="1">
    <citation type="submission" date="2018-09" db="EMBL/GenBank/DDBJ databases">
        <title>Genomic Encyclopedia of Archaeal and Bacterial Type Strains, Phase II (KMG-II): from individual species to whole genera.</title>
        <authorList>
            <person name="Goeker M."/>
        </authorList>
    </citation>
    <scope>NUCLEOTIDE SEQUENCE [LARGE SCALE GENOMIC DNA]</scope>
    <source>
        <strain evidence="2 3">DSM 13151</strain>
    </source>
</reference>
<keyword evidence="3" id="KW-1185">Reference proteome</keyword>
<feature type="region of interest" description="Disordered" evidence="1">
    <location>
        <begin position="89"/>
        <end position="119"/>
    </location>
</feature>
<dbReference type="Proteomes" id="UP000283805">
    <property type="component" value="Unassembled WGS sequence"/>
</dbReference>
<protein>
    <submittedName>
        <fullName evidence="2">Uncharacterized protein</fullName>
    </submittedName>
</protein>
<evidence type="ECO:0000313" key="3">
    <source>
        <dbReference type="Proteomes" id="UP000283805"/>
    </source>
</evidence>
<evidence type="ECO:0000313" key="2">
    <source>
        <dbReference type="EMBL" id="RKD95428.1"/>
    </source>
</evidence>
<dbReference type="AlphaFoldDB" id="A0A3R7HIU3"/>
<dbReference type="InterPro" id="IPR036388">
    <property type="entry name" value="WH-like_DNA-bd_sf"/>
</dbReference>
<dbReference type="SUPFAM" id="SSF46785">
    <property type="entry name" value="Winged helix' DNA-binding domain"/>
    <property type="match status" value="1"/>
</dbReference>